<evidence type="ECO:0000259" key="2">
    <source>
        <dbReference type="PROSITE" id="PS50076"/>
    </source>
</evidence>
<dbReference type="SMART" id="SM00271">
    <property type="entry name" value="DnaJ"/>
    <property type="match status" value="1"/>
</dbReference>
<dbReference type="SUPFAM" id="SSF46565">
    <property type="entry name" value="Chaperone J-domain"/>
    <property type="match status" value="1"/>
</dbReference>
<protein>
    <recommendedName>
        <fullName evidence="2">J domain-containing protein</fullName>
    </recommendedName>
</protein>
<dbReference type="PANTHER" id="PTHR24074">
    <property type="entry name" value="CO-CHAPERONE PROTEIN DJLA"/>
    <property type="match status" value="1"/>
</dbReference>
<dbReference type="Pfam" id="PF00226">
    <property type="entry name" value="DnaJ"/>
    <property type="match status" value="1"/>
</dbReference>
<feature type="domain" description="J" evidence="2">
    <location>
        <begin position="14"/>
        <end position="78"/>
    </location>
</feature>
<dbReference type="CDD" id="cd06257">
    <property type="entry name" value="DnaJ"/>
    <property type="match status" value="1"/>
</dbReference>
<dbReference type="AlphaFoldDB" id="A0A7Y9QZT9"/>
<evidence type="ECO:0000256" key="1">
    <source>
        <dbReference type="SAM" id="MobiDB-lite"/>
    </source>
</evidence>
<organism evidence="3 4">
    <name type="scientific">Sphaerotilus montanus</name>
    <dbReference type="NCBI Taxonomy" id="522889"/>
    <lineage>
        <taxon>Bacteria</taxon>
        <taxon>Pseudomonadati</taxon>
        <taxon>Pseudomonadota</taxon>
        <taxon>Betaproteobacteria</taxon>
        <taxon>Burkholderiales</taxon>
        <taxon>Sphaerotilaceae</taxon>
        <taxon>Sphaerotilus</taxon>
    </lineage>
</organism>
<dbReference type="InterPro" id="IPR036869">
    <property type="entry name" value="J_dom_sf"/>
</dbReference>
<dbReference type="Gene3D" id="1.10.287.110">
    <property type="entry name" value="DnaJ domain"/>
    <property type="match status" value="1"/>
</dbReference>
<dbReference type="InterPro" id="IPR001623">
    <property type="entry name" value="DnaJ_domain"/>
</dbReference>
<name>A0A7Y9QZT9_9BURK</name>
<dbReference type="InterPro" id="IPR050817">
    <property type="entry name" value="DjlA_DnaK_co-chaperone"/>
</dbReference>
<comment type="caution">
    <text evidence="3">The sequence shown here is derived from an EMBL/GenBank/DDBJ whole genome shotgun (WGS) entry which is preliminary data.</text>
</comment>
<dbReference type="EMBL" id="JACCFH010000001">
    <property type="protein sequence ID" value="NYG34566.1"/>
    <property type="molecule type" value="Genomic_DNA"/>
</dbReference>
<dbReference type="Proteomes" id="UP000518288">
    <property type="component" value="Unassembled WGS sequence"/>
</dbReference>
<dbReference type="RefSeq" id="WP_179635186.1">
    <property type="nucleotide sequence ID" value="NZ_JACCFH010000001.1"/>
</dbReference>
<gene>
    <name evidence="3" type="ORF">BDD16_003552</name>
</gene>
<evidence type="ECO:0000313" key="3">
    <source>
        <dbReference type="EMBL" id="NYG34566.1"/>
    </source>
</evidence>
<dbReference type="PROSITE" id="PS50076">
    <property type="entry name" value="DNAJ_2"/>
    <property type="match status" value="1"/>
</dbReference>
<reference evidence="3 4" key="1">
    <citation type="submission" date="2020-07" db="EMBL/GenBank/DDBJ databases">
        <title>Genomic Encyclopedia of Archaeal and Bacterial Type Strains, Phase II (KMG-II): from individual species to whole genera.</title>
        <authorList>
            <person name="Goeker M."/>
        </authorList>
    </citation>
    <scope>NUCLEOTIDE SEQUENCE [LARGE SCALE GENOMIC DNA]</scope>
    <source>
        <strain evidence="3 4">DSM 21226</strain>
    </source>
</reference>
<proteinExistence type="predicted"/>
<feature type="region of interest" description="Disordered" evidence="1">
    <location>
        <begin position="74"/>
        <end position="95"/>
    </location>
</feature>
<accession>A0A7Y9QZT9</accession>
<evidence type="ECO:0000313" key="4">
    <source>
        <dbReference type="Proteomes" id="UP000518288"/>
    </source>
</evidence>
<keyword evidence="4" id="KW-1185">Reference proteome</keyword>
<sequence length="286" mass="31724">MSSPPPPAPPAAHDHYQTLGLARHAEAVVVKAAYRAMASLYHPDRNPHPDAIDRIQRINIAHDVLSDPVSRRAYDATLNGSSPPPAPADDNDGPDPLAERWKIAAGFFPEIQRIHARLERLSVHMGDEFRLQLLQHQNYAEADALADRLRTEFLSRHFGTDEALLAYAEQLLLAREIEAARFVSQIVSVLGRSVTVDSVREKIEQRYPRSIGNLRKRALYARIAHKADGPPDRDAITELVGLCGGVVQRALLRTGGTLLLGTHDVKFEDDEELRQLVARRLAAECG</sequence>
<dbReference type="PRINTS" id="PR00625">
    <property type="entry name" value="JDOMAIN"/>
</dbReference>